<name>A0A1D7R060_9BACI</name>
<dbReference type="EMBL" id="CP012502">
    <property type="protein sequence ID" value="AOM84643.1"/>
    <property type="molecule type" value="Genomic_DNA"/>
</dbReference>
<feature type="region of interest" description="Disordered" evidence="1">
    <location>
        <begin position="23"/>
        <end position="73"/>
    </location>
</feature>
<feature type="compositionally biased region" description="Low complexity" evidence="1">
    <location>
        <begin position="55"/>
        <end position="71"/>
    </location>
</feature>
<evidence type="ECO:0000313" key="3">
    <source>
        <dbReference type="Proteomes" id="UP000094463"/>
    </source>
</evidence>
<dbReference type="RefSeq" id="WP_069366503.1">
    <property type="nucleotide sequence ID" value="NZ_CP012502.1"/>
</dbReference>
<proteinExistence type="predicted"/>
<evidence type="ECO:0000313" key="2">
    <source>
        <dbReference type="EMBL" id="AOM84643.1"/>
    </source>
</evidence>
<dbReference type="STRING" id="632773.BBEV_3346"/>
<accession>A0A1D7R060</accession>
<dbReference type="AlphaFoldDB" id="A0A1D7R060"/>
<gene>
    <name evidence="2" type="ORF">BBEV_3346</name>
</gene>
<reference evidence="2 3" key="1">
    <citation type="submission" date="2015-08" db="EMBL/GenBank/DDBJ databases">
        <title>The complete genome sequence of Bacillus beveridgei MLTeJB.</title>
        <authorList>
            <person name="Hanson T.E."/>
            <person name="Mesa C."/>
            <person name="Basesman S.M."/>
            <person name="Oremland R.S."/>
        </authorList>
    </citation>
    <scope>NUCLEOTIDE SEQUENCE [LARGE SCALE GENOMIC DNA]</scope>
    <source>
        <strain evidence="2 3">MLTeJB</strain>
    </source>
</reference>
<keyword evidence="3" id="KW-1185">Reference proteome</keyword>
<dbReference type="KEGG" id="bbev:BBEV_3346"/>
<organism evidence="2 3">
    <name type="scientific">Salisediminibacterium beveridgei</name>
    <dbReference type="NCBI Taxonomy" id="632773"/>
    <lineage>
        <taxon>Bacteria</taxon>
        <taxon>Bacillati</taxon>
        <taxon>Bacillota</taxon>
        <taxon>Bacilli</taxon>
        <taxon>Bacillales</taxon>
        <taxon>Bacillaceae</taxon>
        <taxon>Salisediminibacterium</taxon>
    </lineage>
</organism>
<sequence length="216" mass="24455">MRRLLFSSIVCGTALVSACQEGGNGVDQDESDFNNAADENQNSESDMNNRDNDPENNIENNENTQNENASNHHNGEDIVFTEEDAIALLHAYEETLTDYFDEAMENNQQLPSVDGLDEVEDSLLSLMSQEEADFHLDTYFREEDGTVTVISTEAPVCFDDSEGYTFEHEAQSAAIVQERDNELIGHINMIYDFAYTDEHEDWQIDRIESEQLDDSS</sequence>
<feature type="compositionally biased region" description="Polar residues" evidence="1">
    <location>
        <begin position="33"/>
        <end position="45"/>
    </location>
</feature>
<dbReference type="Proteomes" id="UP000094463">
    <property type="component" value="Chromosome"/>
</dbReference>
<dbReference type="OrthoDB" id="574706at2"/>
<evidence type="ECO:0008006" key="4">
    <source>
        <dbReference type="Google" id="ProtNLM"/>
    </source>
</evidence>
<protein>
    <recommendedName>
        <fullName evidence="4">Lipoprotein</fullName>
    </recommendedName>
</protein>
<evidence type="ECO:0000256" key="1">
    <source>
        <dbReference type="SAM" id="MobiDB-lite"/>
    </source>
</evidence>
<dbReference type="PROSITE" id="PS51257">
    <property type="entry name" value="PROKAR_LIPOPROTEIN"/>
    <property type="match status" value="1"/>
</dbReference>